<feature type="non-terminal residue" evidence="1">
    <location>
        <position position="1"/>
    </location>
</feature>
<name>A0A0K2V2K4_LEPSM</name>
<reference evidence="1" key="1">
    <citation type="submission" date="2014-05" db="EMBL/GenBank/DDBJ databases">
        <authorList>
            <person name="Chronopoulou M."/>
        </authorList>
    </citation>
    <scope>NUCLEOTIDE SEQUENCE</scope>
    <source>
        <tissue evidence="1">Whole organism</tissue>
    </source>
</reference>
<organism evidence="1">
    <name type="scientific">Lepeophtheirus salmonis</name>
    <name type="common">Salmon louse</name>
    <name type="synonym">Caligus salmonis</name>
    <dbReference type="NCBI Taxonomy" id="72036"/>
    <lineage>
        <taxon>Eukaryota</taxon>
        <taxon>Metazoa</taxon>
        <taxon>Ecdysozoa</taxon>
        <taxon>Arthropoda</taxon>
        <taxon>Crustacea</taxon>
        <taxon>Multicrustacea</taxon>
        <taxon>Hexanauplia</taxon>
        <taxon>Copepoda</taxon>
        <taxon>Siphonostomatoida</taxon>
        <taxon>Caligidae</taxon>
        <taxon>Lepeophtheirus</taxon>
    </lineage>
</organism>
<protein>
    <submittedName>
        <fullName evidence="1">Uncharacterized protein</fullName>
    </submittedName>
</protein>
<accession>A0A0K2V2K4</accession>
<proteinExistence type="predicted"/>
<dbReference type="EMBL" id="HACA01027412">
    <property type="protein sequence ID" value="CDW44773.1"/>
    <property type="molecule type" value="Transcribed_RNA"/>
</dbReference>
<dbReference type="AlphaFoldDB" id="A0A0K2V2K4"/>
<evidence type="ECO:0000313" key="1">
    <source>
        <dbReference type="EMBL" id="CDW44773.1"/>
    </source>
</evidence>
<sequence>AKPRKRDQYFTKVCYPFYLRHSNPLRIFHVVVKHMKLSLSYSRGSLTPQLTTFSQTH</sequence>